<gene>
    <name evidence="1" type="ORF">POPTR_014G123900</name>
</gene>
<organism evidence="1 2">
    <name type="scientific">Populus trichocarpa</name>
    <name type="common">Western balsam poplar</name>
    <name type="synonym">Populus balsamifera subsp. trichocarpa</name>
    <dbReference type="NCBI Taxonomy" id="3694"/>
    <lineage>
        <taxon>Eukaryota</taxon>
        <taxon>Viridiplantae</taxon>
        <taxon>Streptophyta</taxon>
        <taxon>Embryophyta</taxon>
        <taxon>Tracheophyta</taxon>
        <taxon>Spermatophyta</taxon>
        <taxon>Magnoliopsida</taxon>
        <taxon>eudicotyledons</taxon>
        <taxon>Gunneridae</taxon>
        <taxon>Pentapetalae</taxon>
        <taxon>rosids</taxon>
        <taxon>fabids</taxon>
        <taxon>Malpighiales</taxon>
        <taxon>Salicaceae</taxon>
        <taxon>Saliceae</taxon>
        <taxon>Populus</taxon>
    </lineage>
</organism>
<name>A0A2K1XUJ4_POPTR</name>
<dbReference type="InParanoid" id="A0A2K1XUJ4"/>
<evidence type="ECO:0000313" key="1">
    <source>
        <dbReference type="EMBL" id="PNT04449.1"/>
    </source>
</evidence>
<protein>
    <submittedName>
        <fullName evidence="1">Uncharacterized protein</fullName>
    </submittedName>
</protein>
<dbReference type="AlphaFoldDB" id="A0A2K1XUJ4"/>
<keyword evidence="2" id="KW-1185">Reference proteome</keyword>
<evidence type="ECO:0000313" key="2">
    <source>
        <dbReference type="Proteomes" id="UP000006729"/>
    </source>
</evidence>
<reference evidence="1 2" key="1">
    <citation type="journal article" date="2006" name="Science">
        <title>The genome of black cottonwood, Populus trichocarpa (Torr. &amp; Gray).</title>
        <authorList>
            <person name="Tuskan G.A."/>
            <person name="Difazio S."/>
            <person name="Jansson S."/>
            <person name="Bohlmann J."/>
            <person name="Grigoriev I."/>
            <person name="Hellsten U."/>
            <person name="Putnam N."/>
            <person name="Ralph S."/>
            <person name="Rombauts S."/>
            <person name="Salamov A."/>
            <person name="Schein J."/>
            <person name="Sterck L."/>
            <person name="Aerts A."/>
            <person name="Bhalerao R.R."/>
            <person name="Bhalerao R.P."/>
            <person name="Blaudez D."/>
            <person name="Boerjan W."/>
            <person name="Brun A."/>
            <person name="Brunner A."/>
            <person name="Busov V."/>
            <person name="Campbell M."/>
            <person name="Carlson J."/>
            <person name="Chalot M."/>
            <person name="Chapman J."/>
            <person name="Chen G.L."/>
            <person name="Cooper D."/>
            <person name="Coutinho P.M."/>
            <person name="Couturier J."/>
            <person name="Covert S."/>
            <person name="Cronk Q."/>
            <person name="Cunningham R."/>
            <person name="Davis J."/>
            <person name="Degroeve S."/>
            <person name="Dejardin A."/>
            <person name="Depamphilis C."/>
            <person name="Detter J."/>
            <person name="Dirks B."/>
            <person name="Dubchak I."/>
            <person name="Duplessis S."/>
            <person name="Ehlting J."/>
            <person name="Ellis B."/>
            <person name="Gendler K."/>
            <person name="Goodstein D."/>
            <person name="Gribskov M."/>
            <person name="Grimwood J."/>
            <person name="Groover A."/>
            <person name="Gunter L."/>
            <person name="Hamberger B."/>
            <person name="Heinze B."/>
            <person name="Helariutta Y."/>
            <person name="Henrissat B."/>
            <person name="Holligan D."/>
            <person name="Holt R."/>
            <person name="Huang W."/>
            <person name="Islam-Faridi N."/>
            <person name="Jones S."/>
            <person name="Jones-Rhoades M."/>
            <person name="Jorgensen R."/>
            <person name="Joshi C."/>
            <person name="Kangasjarvi J."/>
            <person name="Karlsson J."/>
            <person name="Kelleher C."/>
            <person name="Kirkpatrick R."/>
            <person name="Kirst M."/>
            <person name="Kohler A."/>
            <person name="Kalluri U."/>
            <person name="Larimer F."/>
            <person name="Leebens-Mack J."/>
            <person name="Leple J.C."/>
            <person name="Locascio P."/>
            <person name="Lou Y."/>
            <person name="Lucas S."/>
            <person name="Martin F."/>
            <person name="Montanini B."/>
            <person name="Napoli C."/>
            <person name="Nelson D.R."/>
            <person name="Nelson C."/>
            <person name="Nieminen K."/>
            <person name="Nilsson O."/>
            <person name="Pereda V."/>
            <person name="Peter G."/>
            <person name="Philippe R."/>
            <person name="Pilate G."/>
            <person name="Poliakov A."/>
            <person name="Razumovskaya J."/>
            <person name="Richardson P."/>
            <person name="Rinaldi C."/>
            <person name="Ritland K."/>
            <person name="Rouze P."/>
            <person name="Ryaboy D."/>
            <person name="Schmutz J."/>
            <person name="Schrader J."/>
            <person name="Segerman B."/>
            <person name="Shin H."/>
            <person name="Siddiqui A."/>
            <person name="Sterky F."/>
            <person name="Terry A."/>
            <person name="Tsai C.J."/>
            <person name="Uberbacher E."/>
            <person name="Unneberg P."/>
            <person name="Vahala J."/>
            <person name="Wall K."/>
            <person name="Wessler S."/>
            <person name="Yang G."/>
            <person name="Yin T."/>
            <person name="Douglas C."/>
            <person name="Marra M."/>
            <person name="Sandberg G."/>
            <person name="Van de Peer Y."/>
            <person name="Rokhsar D."/>
        </authorList>
    </citation>
    <scope>NUCLEOTIDE SEQUENCE [LARGE SCALE GENOMIC DNA]</scope>
    <source>
        <strain evidence="2">cv. Nisqually</strain>
    </source>
</reference>
<sequence length="82" mass="9665">MLLVTSIKLYYIHKSYLLESQSINCIKHQIIQAIEYWFSKPYTFIKVTSACSNFLQGHTKSYIYIYPDSERVLAIRLKKING</sequence>
<dbReference type="Proteomes" id="UP000006729">
    <property type="component" value="Chromosome 14"/>
</dbReference>
<proteinExistence type="predicted"/>
<accession>A0A2K1XUJ4</accession>
<dbReference type="EMBL" id="CM009303">
    <property type="protein sequence ID" value="PNT04449.1"/>
    <property type="molecule type" value="Genomic_DNA"/>
</dbReference>